<dbReference type="GO" id="GO:0008592">
    <property type="term" value="P:regulation of Toll signaling pathway"/>
    <property type="evidence" value="ECO:0007669"/>
    <property type="project" value="InterPro"/>
</dbReference>
<feature type="region of interest" description="Disordered" evidence="4">
    <location>
        <begin position="101"/>
        <end position="131"/>
    </location>
</feature>
<keyword evidence="3" id="KW-0413">Isomerase</keyword>
<gene>
    <name evidence="6" type="ORF">pdam_00016246</name>
</gene>
<dbReference type="GO" id="GO:0003755">
    <property type="term" value="F:peptidyl-prolyl cis-trans isomerase activity"/>
    <property type="evidence" value="ECO:0007669"/>
    <property type="project" value="UniProtKB-KW"/>
</dbReference>
<dbReference type="PANTHER" id="PTHR12098">
    <property type="entry name" value="E3 UBIQUITIN-PROTEIN LIGASE PELLINO-RELATED"/>
    <property type="match status" value="1"/>
</dbReference>
<dbReference type="InterPro" id="IPR046357">
    <property type="entry name" value="PPIase_dom_sf"/>
</dbReference>
<dbReference type="CDD" id="cd21063">
    <property type="entry name" value="BTHB_FKBP25"/>
    <property type="match status" value="1"/>
</dbReference>
<dbReference type="Gene3D" id="1.10.720.80">
    <property type="match status" value="1"/>
</dbReference>
<dbReference type="EMBL" id="RCHS01001558">
    <property type="protein sequence ID" value="RMX52870.1"/>
    <property type="molecule type" value="Genomic_DNA"/>
</dbReference>
<dbReference type="Pfam" id="PF00254">
    <property type="entry name" value="FKBP_C"/>
    <property type="match status" value="1"/>
</dbReference>
<dbReference type="PANTHER" id="PTHR12098:SF2">
    <property type="entry name" value="PROTEIN PELLINO"/>
    <property type="match status" value="1"/>
</dbReference>
<evidence type="ECO:0000313" key="6">
    <source>
        <dbReference type="EMBL" id="RMX52870.1"/>
    </source>
</evidence>
<evidence type="ECO:0000256" key="2">
    <source>
        <dbReference type="ARBA" id="ARBA00022553"/>
    </source>
</evidence>
<comment type="similarity">
    <text evidence="1">Belongs to the pellino family.</text>
</comment>
<keyword evidence="3" id="KW-0697">Rotamase</keyword>
<evidence type="ECO:0000259" key="5">
    <source>
        <dbReference type="PROSITE" id="PS50059"/>
    </source>
</evidence>
<reference evidence="6 7" key="1">
    <citation type="journal article" date="2018" name="Sci. Rep.">
        <title>Comparative analysis of the Pocillopora damicornis genome highlights role of immune system in coral evolution.</title>
        <authorList>
            <person name="Cunning R."/>
            <person name="Bay R.A."/>
            <person name="Gillette P."/>
            <person name="Baker A.C."/>
            <person name="Traylor-Knowles N."/>
        </authorList>
    </citation>
    <scope>NUCLEOTIDE SEQUENCE [LARGE SCALE GENOMIC DNA]</scope>
    <source>
        <strain evidence="6">RSMAS</strain>
        <tissue evidence="6">Whole animal</tissue>
    </source>
</reference>
<keyword evidence="7" id="KW-1185">Reference proteome</keyword>
<dbReference type="Pfam" id="PF18410">
    <property type="entry name" value="BTHB"/>
    <property type="match status" value="1"/>
</dbReference>
<comment type="caution">
    <text evidence="6">The sequence shown here is derived from an EMBL/GenBank/DDBJ whole genome shotgun (WGS) entry which is preliminary data.</text>
</comment>
<feature type="domain" description="PPIase FKBP-type" evidence="5">
    <location>
        <begin position="147"/>
        <end position="242"/>
    </location>
</feature>
<dbReference type="GO" id="GO:0061630">
    <property type="term" value="F:ubiquitin protein ligase activity"/>
    <property type="evidence" value="ECO:0007669"/>
    <property type="project" value="InterPro"/>
</dbReference>
<dbReference type="InterPro" id="IPR013083">
    <property type="entry name" value="Znf_RING/FYVE/PHD"/>
</dbReference>
<dbReference type="OrthoDB" id="1902587at2759"/>
<protein>
    <recommendedName>
        <fullName evidence="3">peptidylprolyl isomerase</fullName>
        <ecNumber evidence="3">5.2.1.8</ecNumber>
    </recommendedName>
</protein>
<dbReference type="InterPro" id="IPR001179">
    <property type="entry name" value="PPIase_FKBP_dom"/>
</dbReference>
<proteinExistence type="inferred from homology"/>
<dbReference type="Gene3D" id="3.10.50.40">
    <property type="match status" value="1"/>
</dbReference>
<dbReference type="PROSITE" id="PS50059">
    <property type="entry name" value="FKBP_PPIASE"/>
    <property type="match status" value="1"/>
</dbReference>
<dbReference type="InterPro" id="IPR048334">
    <property type="entry name" value="Pellino_FHA"/>
</dbReference>
<dbReference type="SUPFAM" id="SSF54534">
    <property type="entry name" value="FKBP-like"/>
    <property type="match status" value="1"/>
</dbReference>
<dbReference type="InterPro" id="IPR048335">
    <property type="entry name" value="Pellino_RING"/>
</dbReference>
<name>A0A3M6UGR4_POCDA</name>
<dbReference type="STRING" id="46731.A0A3M6UGR4"/>
<dbReference type="Pfam" id="PF20723">
    <property type="entry name" value="Pellino_RING"/>
    <property type="match status" value="1"/>
</dbReference>
<accession>A0A3M6UGR4</accession>
<dbReference type="Gene3D" id="3.30.40.10">
    <property type="entry name" value="Zinc/RING finger domain, C3HC4 (zinc finger)"/>
    <property type="match status" value="1"/>
</dbReference>
<dbReference type="Proteomes" id="UP000275408">
    <property type="component" value="Unassembled WGS sequence"/>
</dbReference>
<dbReference type="InterPro" id="IPR041200">
    <property type="entry name" value="FKBP3_BTHB"/>
</dbReference>
<feature type="compositionally biased region" description="Basic and acidic residues" evidence="4">
    <location>
        <begin position="108"/>
        <end position="131"/>
    </location>
</feature>
<organism evidence="6 7">
    <name type="scientific">Pocillopora damicornis</name>
    <name type="common">Cauliflower coral</name>
    <name type="synonym">Millepora damicornis</name>
    <dbReference type="NCBI Taxonomy" id="46731"/>
    <lineage>
        <taxon>Eukaryota</taxon>
        <taxon>Metazoa</taxon>
        <taxon>Cnidaria</taxon>
        <taxon>Anthozoa</taxon>
        <taxon>Hexacorallia</taxon>
        <taxon>Scleractinia</taxon>
        <taxon>Astrocoeniina</taxon>
        <taxon>Pocilloporidae</taxon>
        <taxon>Pocillopora</taxon>
    </lineage>
</organism>
<dbReference type="EC" id="5.2.1.8" evidence="3"/>
<keyword evidence="2" id="KW-0597">Phosphoprotein</keyword>
<sequence>SPTVDLAWKIFEIKMAEVERSWTDQQLQSDEVSKKDIIKFLHEHASFEFLKEHKLNGKLNNIAKTSKKDHLIESYKQLFETKSYRKETDASLEDQLKEAAEKTAAMHISEKKKERKSSESKDSKKEEPKFSKKILKHGDKTSFASKGDRVSCFYTGKLENGVVFDSNISGAGAKKKSQGEGKPFIFQVGKGLVIRGWDEGLMTMSKGEKAELIIEPEWGYGKKGNIDAKSSLLISYEVVKLGLEQKEKEQSEGNLGHIKMTCNLAVPLNAGLTAGPHTRCNLRLFRVTLAYYMTETTEEIIYGDGNYGEHKVKRLKSVKDEGMTSSNNDDIDTIYGALVVLGYNGSLLDGEHQRRHRSSFILRKKGSPSGVQPYKLHLASSNTGMQIVNSEAHSVSYTLSRGNAVVVEYRRDSDTDMFQIGRSADSKIDFVVTDTAPGNKRRDLNPETQKSTISRYACRIVIDREPPYTARVFAAGFDKSSNIFLGLLHCDFYQKEKAPKWQNEENLMDGLTTNGILLMNPKGGPSCQPTIWREISVCGNVYGLRRTRSTTEKGKTVEDESNVLLDGSLIDLCGAVLLWRSAEAIKEMPTLETIDKMRECLNASRPQCPVGLTTLRFPSQSEPSSSVINAQPYVYLKCGHVHGLHSWNSPERNLADKRTCPVCLQASSYVPLTLGKEPAFYQGEPAATHAFVPCGHVCSEETVRFWQQLPIPHGCDAFQAICPFCAQPLEGEDGFVKLIFSTDE</sequence>
<evidence type="ECO:0000256" key="4">
    <source>
        <dbReference type="SAM" id="MobiDB-lite"/>
    </source>
</evidence>
<dbReference type="AlphaFoldDB" id="A0A3M6UGR4"/>
<evidence type="ECO:0000256" key="1">
    <source>
        <dbReference type="ARBA" id="ARBA00005639"/>
    </source>
</evidence>
<comment type="catalytic activity">
    <reaction evidence="3">
        <text>[protein]-peptidylproline (omega=180) = [protein]-peptidylproline (omega=0)</text>
        <dbReference type="Rhea" id="RHEA:16237"/>
        <dbReference type="Rhea" id="RHEA-COMP:10747"/>
        <dbReference type="Rhea" id="RHEA-COMP:10748"/>
        <dbReference type="ChEBI" id="CHEBI:83833"/>
        <dbReference type="ChEBI" id="CHEBI:83834"/>
        <dbReference type="EC" id="5.2.1.8"/>
    </reaction>
</comment>
<evidence type="ECO:0000313" key="7">
    <source>
        <dbReference type="Proteomes" id="UP000275408"/>
    </source>
</evidence>
<dbReference type="Pfam" id="PF04710">
    <property type="entry name" value="Pellino_FHA"/>
    <property type="match status" value="1"/>
</dbReference>
<evidence type="ECO:0000256" key="3">
    <source>
        <dbReference type="PROSITE-ProRule" id="PRU00277"/>
    </source>
</evidence>
<dbReference type="InterPro" id="IPR006800">
    <property type="entry name" value="Pellino_fam"/>
</dbReference>
<dbReference type="GO" id="GO:0000209">
    <property type="term" value="P:protein polyubiquitination"/>
    <property type="evidence" value="ECO:0007669"/>
    <property type="project" value="InterPro"/>
</dbReference>
<feature type="non-terminal residue" evidence="6">
    <location>
        <position position="1"/>
    </location>
</feature>